<keyword evidence="3" id="KW-1185">Reference proteome</keyword>
<evidence type="ECO:0000313" key="2">
    <source>
        <dbReference type="EMBL" id="TCT24259.1"/>
    </source>
</evidence>
<dbReference type="PANTHER" id="PTHR30006">
    <property type="entry name" value="THIAMINE-BINDING PERIPLASMIC PROTEIN-RELATED"/>
    <property type="match status" value="1"/>
</dbReference>
<proteinExistence type="predicted"/>
<organism evidence="2 3">
    <name type="scientific">Thiobaca trueperi</name>
    <dbReference type="NCBI Taxonomy" id="127458"/>
    <lineage>
        <taxon>Bacteria</taxon>
        <taxon>Pseudomonadati</taxon>
        <taxon>Pseudomonadota</taxon>
        <taxon>Gammaproteobacteria</taxon>
        <taxon>Chromatiales</taxon>
        <taxon>Chromatiaceae</taxon>
        <taxon>Thiobaca</taxon>
    </lineage>
</organism>
<dbReference type="EMBL" id="SMAO01000001">
    <property type="protein sequence ID" value="TCT24259.1"/>
    <property type="molecule type" value="Genomic_DNA"/>
</dbReference>
<evidence type="ECO:0000313" key="3">
    <source>
        <dbReference type="Proteomes" id="UP000295717"/>
    </source>
</evidence>
<gene>
    <name evidence="2" type="ORF">EDC35_101581</name>
</gene>
<comment type="caution">
    <text evidence="2">The sequence shown here is derived from an EMBL/GenBank/DDBJ whole genome shotgun (WGS) entry which is preliminary data.</text>
</comment>
<dbReference type="RefSeq" id="WP_207896062.1">
    <property type="nucleotide sequence ID" value="NZ_SMAO01000001.1"/>
</dbReference>
<name>A0A4R3NB43_9GAMM</name>
<reference evidence="2 3" key="1">
    <citation type="submission" date="2019-03" db="EMBL/GenBank/DDBJ databases">
        <title>Genomic Encyclopedia of Type Strains, Phase IV (KMG-IV): sequencing the most valuable type-strain genomes for metagenomic binning, comparative biology and taxonomic classification.</title>
        <authorList>
            <person name="Goeker M."/>
        </authorList>
    </citation>
    <scope>NUCLEOTIDE SEQUENCE [LARGE SCALE GENOMIC DNA]</scope>
    <source>
        <strain evidence="2 3">DSM 13587</strain>
    </source>
</reference>
<evidence type="ECO:0000256" key="1">
    <source>
        <dbReference type="ARBA" id="ARBA00022729"/>
    </source>
</evidence>
<dbReference type="AlphaFoldDB" id="A0A4R3NB43"/>
<keyword evidence="1" id="KW-0732">Signal</keyword>
<dbReference type="Pfam" id="PF13343">
    <property type="entry name" value="SBP_bac_6"/>
    <property type="match status" value="1"/>
</dbReference>
<dbReference type="Proteomes" id="UP000295717">
    <property type="component" value="Unassembled WGS sequence"/>
</dbReference>
<protein>
    <submittedName>
        <fullName evidence="2">ABC-type Fe3+ transport system substrate-binding protein</fullName>
    </submittedName>
</protein>
<dbReference type="SUPFAM" id="SSF53850">
    <property type="entry name" value="Periplasmic binding protein-like II"/>
    <property type="match status" value="1"/>
</dbReference>
<dbReference type="Gene3D" id="3.40.190.10">
    <property type="entry name" value="Periplasmic binding protein-like II"/>
    <property type="match status" value="2"/>
</dbReference>
<sequence>MSTPSNPALLAPVPSMRLGAPGGQPLTQFTPAGPDPGRLDFLGRLPIPLRRPFKAGLDRAVAAHRTRTGFQLDCCFLSGAEWYHPFDGLAGVPDADGLPEMLVTTFYHDILDPALLAHYTPDAGQRRQPPCHPVCLSGGLLDPLGAFRTFAVIPFVFLVDERRLKGRPMPRVWSDLLDPMWADDIVFGGWRPNERVPYQDYNSYLLRCLALEFGPAGLDAFAANVRHLQHNIRTATQAGSNSASVGAIAILPWLQAALCPRRERTRVIWPEDGALAMPIGYLVKPQAESRLAPLIEYVTGLEWGAVLSRNCYPPINPSVPNAYPPGARLKWPGWDDCRTHDLAAETEQATRLFFDAWYRRHEVRACS</sequence>
<accession>A0A4R3NB43</accession>
<dbReference type="PANTHER" id="PTHR30006:SF2">
    <property type="entry name" value="ABC TRANSPORTER SUBSTRATE-BINDING PROTEIN"/>
    <property type="match status" value="1"/>
</dbReference>